<dbReference type="Gene3D" id="3.40.630.30">
    <property type="match status" value="1"/>
</dbReference>
<dbReference type="GO" id="GO:0016746">
    <property type="term" value="F:acyltransferase activity"/>
    <property type="evidence" value="ECO:0007669"/>
    <property type="project" value="UniProtKB-KW"/>
</dbReference>
<evidence type="ECO:0000313" key="2">
    <source>
        <dbReference type="EMBL" id="XBM49039.1"/>
    </source>
</evidence>
<dbReference type="InterPro" id="IPR016181">
    <property type="entry name" value="Acyl_CoA_acyltransferase"/>
</dbReference>
<protein>
    <submittedName>
        <fullName evidence="2">GNAT family N-acetyltransferase</fullName>
        <ecNumber evidence="2">2.3.1.-</ecNumber>
    </submittedName>
</protein>
<dbReference type="EMBL" id="CP157390">
    <property type="protein sequence ID" value="XBM49039.1"/>
    <property type="molecule type" value="Genomic_DNA"/>
</dbReference>
<dbReference type="InterPro" id="IPR038740">
    <property type="entry name" value="BioF2-like_GNAT_dom"/>
</dbReference>
<dbReference type="InterPro" id="IPR050644">
    <property type="entry name" value="PG_Glycine_Bridge_Synth"/>
</dbReference>
<accession>A0AAU7GGJ3</accession>
<dbReference type="PANTHER" id="PTHR36174">
    <property type="entry name" value="LIPID II:GLYCINE GLYCYLTRANSFERASE"/>
    <property type="match status" value="1"/>
</dbReference>
<name>A0AAU7GGJ3_9MICO</name>
<evidence type="ECO:0000259" key="1">
    <source>
        <dbReference type="Pfam" id="PF13480"/>
    </source>
</evidence>
<dbReference type="AlphaFoldDB" id="A0AAU7GGJ3"/>
<dbReference type="EC" id="2.3.1.-" evidence="2"/>
<proteinExistence type="predicted"/>
<reference evidence="2" key="1">
    <citation type="submission" date="2024-05" db="EMBL/GenBank/DDBJ databases">
        <title>The Natural Products Discovery Center: Release of the First 8490 Sequenced Strains for Exploring Actinobacteria Biosynthetic Diversity.</title>
        <authorList>
            <person name="Kalkreuter E."/>
            <person name="Kautsar S.A."/>
            <person name="Yang D."/>
            <person name="Bader C.D."/>
            <person name="Teijaro C.N."/>
            <person name="Fluegel L."/>
            <person name="Davis C.M."/>
            <person name="Simpson J.R."/>
            <person name="Lauterbach L."/>
            <person name="Steele A.D."/>
            <person name="Gui C."/>
            <person name="Meng S."/>
            <person name="Li G."/>
            <person name="Viehrig K."/>
            <person name="Ye F."/>
            <person name="Su P."/>
            <person name="Kiefer A.F."/>
            <person name="Nichols A."/>
            <person name="Cepeda A.J."/>
            <person name="Yan W."/>
            <person name="Fan B."/>
            <person name="Jiang Y."/>
            <person name="Adhikari A."/>
            <person name="Zheng C.-J."/>
            <person name="Schuster L."/>
            <person name="Cowan T.M."/>
            <person name="Smanski M.J."/>
            <person name="Chevrette M.G."/>
            <person name="de Carvalho L.P.S."/>
            <person name="Shen B."/>
        </authorList>
    </citation>
    <scope>NUCLEOTIDE SEQUENCE</scope>
    <source>
        <strain evidence="2">NPDC080035</strain>
    </source>
</reference>
<keyword evidence="2" id="KW-0808">Transferase</keyword>
<keyword evidence="2" id="KW-0012">Acyltransferase</keyword>
<organism evidence="2">
    <name type="scientific">Leifsonia sp. NPDC080035</name>
    <dbReference type="NCBI Taxonomy" id="3143936"/>
    <lineage>
        <taxon>Bacteria</taxon>
        <taxon>Bacillati</taxon>
        <taxon>Actinomycetota</taxon>
        <taxon>Actinomycetes</taxon>
        <taxon>Micrococcales</taxon>
        <taxon>Microbacteriaceae</taxon>
        <taxon>Leifsonia</taxon>
    </lineage>
</organism>
<dbReference type="PANTHER" id="PTHR36174:SF1">
    <property type="entry name" value="LIPID II:GLYCINE GLYCYLTRANSFERASE"/>
    <property type="match status" value="1"/>
</dbReference>
<dbReference type="RefSeq" id="WP_348788959.1">
    <property type="nucleotide sequence ID" value="NZ_CP157390.1"/>
</dbReference>
<sequence length="347" mass="36932">MNGLLIGTGEGITSRSVYFTRGYGEAAAITDGGRWTILSTADGSWQLPLVLVPAPYGDGFEARSPYGYAGIHIDPAIGTGEAQRLWRESIEVLRGLDVVTVFLRFSPLDVGSALRARDLEGLTVRHVSDTVLVSTADADSVWNALRGRARTAIRKARAAGMTAELRPATADDLSSGSAFRRLYEGTMARVGAADRYYFADDYYRALLDGLGEDLLVCTVRDAAHGPVAASLVMVDGDGLHYHLSGSTPEGARAGANNLLIWQILSDASARGLRHVHLGGGVSNADSLFRFKESFGGAIVPFHIGSAVIDPVEYDRLVSRRAAERAVPVSALVDSGYFPGFRATEAAG</sequence>
<dbReference type="SUPFAM" id="SSF55729">
    <property type="entry name" value="Acyl-CoA N-acyltransferases (Nat)"/>
    <property type="match status" value="1"/>
</dbReference>
<feature type="domain" description="BioF2-like acetyltransferase" evidence="1">
    <location>
        <begin position="146"/>
        <end position="282"/>
    </location>
</feature>
<dbReference type="Pfam" id="PF13480">
    <property type="entry name" value="Acetyltransf_6"/>
    <property type="match status" value="1"/>
</dbReference>
<gene>
    <name evidence="2" type="ORF">AAME72_04080</name>
</gene>